<organism evidence="4 5">
    <name type="scientific">Morus notabilis</name>
    <dbReference type="NCBI Taxonomy" id="981085"/>
    <lineage>
        <taxon>Eukaryota</taxon>
        <taxon>Viridiplantae</taxon>
        <taxon>Streptophyta</taxon>
        <taxon>Embryophyta</taxon>
        <taxon>Tracheophyta</taxon>
        <taxon>Spermatophyta</taxon>
        <taxon>Magnoliopsida</taxon>
        <taxon>eudicotyledons</taxon>
        <taxon>Gunneridae</taxon>
        <taxon>Pentapetalae</taxon>
        <taxon>rosids</taxon>
        <taxon>fabids</taxon>
        <taxon>Rosales</taxon>
        <taxon>Moraceae</taxon>
        <taxon>Moreae</taxon>
        <taxon>Morus</taxon>
    </lineage>
</organism>
<dbReference type="Pfam" id="PF02298">
    <property type="entry name" value="Cu_bind_like"/>
    <property type="match status" value="1"/>
</dbReference>
<dbReference type="InterPro" id="IPR008972">
    <property type="entry name" value="Cupredoxin"/>
</dbReference>
<protein>
    <recommendedName>
        <fullName evidence="3">Phytocyanin domain-containing protein</fullName>
    </recommendedName>
</protein>
<dbReference type="PROSITE" id="PS51485">
    <property type="entry name" value="PHYTOCYANIN"/>
    <property type="match status" value="1"/>
</dbReference>
<evidence type="ECO:0000313" key="4">
    <source>
        <dbReference type="EMBL" id="EXB37193.1"/>
    </source>
</evidence>
<dbReference type="EMBL" id="KE343605">
    <property type="protein sequence ID" value="EXB37193.1"/>
    <property type="molecule type" value="Genomic_DNA"/>
</dbReference>
<dbReference type="GO" id="GO:0005886">
    <property type="term" value="C:plasma membrane"/>
    <property type="evidence" value="ECO:0007669"/>
    <property type="project" value="TreeGrafter"/>
</dbReference>
<gene>
    <name evidence="4" type="ORF">L484_013558</name>
</gene>
<dbReference type="Gene3D" id="2.60.40.420">
    <property type="entry name" value="Cupredoxins - blue copper proteins"/>
    <property type="match status" value="1"/>
</dbReference>
<dbReference type="Proteomes" id="UP000030645">
    <property type="component" value="Unassembled WGS sequence"/>
</dbReference>
<feature type="region of interest" description="Disordered" evidence="1">
    <location>
        <begin position="159"/>
        <end position="218"/>
    </location>
</feature>
<dbReference type="KEGG" id="mnt:21396729"/>
<dbReference type="OrthoDB" id="783836at2759"/>
<dbReference type="eggNOG" id="ENOG502RY0R">
    <property type="taxonomic scope" value="Eukaryota"/>
</dbReference>
<dbReference type="SUPFAM" id="SSF49503">
    <property type="entry name" value="Cupredoxins"/>
    <property type="match status" value="1"/>
</dbReference>
<accession>W9QRW9</accession>
<proteinExistence type="predicted"/>
<evidence type="ECO:0000313" key="5">
    <source>
        <dbReference type="Proteomes" id="UP000030645"/>
    </source>
</evidence>
<dbReference type="InterPro" id="IPR039391">
    <property type="entry name" value="Phytocyanin-like"/>
</dbReference>
<dbReference type="InterPro" id="IPR003245">
    <property type="entry name" value="Phytocyanin_dom"/>
</dbReference>
<keyword evidence="2" id="KW-0812">Transmembrane</keyword>
<dbReference type="FunFam" id="2.60.40.420:FF:000048">
    <property type="entry name" value="Early nodulin-like protein 18"/>
    <property type="match status" value="1"/>
</dbReference>
<dbReference type="GO" id="GO:0009055">
    <property type="term" value="F:electron transfer activity"/>
    <property type="evidence" value="ECO:0007669"/>
    <property type="project" value="InterPro"/>
</dbReference>
<reference evidence="5" key="1">
    <citation type="submission" date="2013-01" db="EMBL/GenBank/DDBJ databases">
        <title>Draft Genome Sequence of a Mulberry Tree, Morus notabilis C.K. Schneid.</title>
        <authorList>
            <person name="He N."/>
            <person name="Zhao S."/>
        </authorList>
    </citation>
    <scope>NUCLEOTIDE SEQUENCE</scope>
</reference>
<evidence type="ECO:0000256" key="1">
    <source>
        <dbReference type="SAM" id="MobiDB-lite"/>
    </source>
</evidence>
<evidence type="ECO:0000256" key="2">
    <source>
        <dbReference type="SAM" id="Phobius"/>
    </source>
</evidence>
<dbReference type="STRING" id="981085.W9QRW9"/>
<keyword evidence="5" id="KW-1185">Reference proteome</keyword>
<feature type="domain" description="Phytocyanin" evidence="3">
    <location>
        <begin position="36"/>
        <end position="156"/>
    </location>
</feature>
<keyword evidence="2" id="KW-1133">Transmembrane helix</keyword>
<dbReference type="AlphaFoldDB" id="W9QRW9"/>
<dbReference type="CDD" id="cd04216">
    <property type="entry name" value="Phytocyanin"/>
    <property type="match status" value="1"/>
</dbReference>
<name>W9QRW9_9ROSA</name>
<evidence type="ECO:0000259" key="3">
    <source>
        <dbReference type="PROSITE" id="PS51485"/>
    </source>
</evidence>
<sequence length="240" mass="26446">MGLRRDTASGLPTFLPMMISFSFVVVFLPRSAEAYKNYTVGDSFGWYDNTEKPDVNYQKWADKKNFSLGDFLIFNTNTNHSVVQTYNATTYRLCDYDDASDNDTIQWSTADPSNTATQPITVAVPLLKEGKTFFFSGDYDGDQCASGQRFAISVAHGQGLPKSLQDPSDQDSPGPVAAQSSGDDDEQSAPETIVPSNFDHPKEVPENEDDRSDSSGSVSLSFKNVSQFCMVFAAVLVWLF</sequence>
<dbReference type="PANTHER" id="PTHR33021">
    <property type="entry name" value="BLUE COPPER PROTEIN"/>
    <property type="match status" value="1"/>
</dbReference>
<keyword evidence="2" id="KW-0472">Membrane</keyword>
<dbReference type="PANTHER" id="PTHR33021:SF6">
    <property type="entry name" value="EARLY NODULIN-LIKE PROTEIN 18"/>
    <property type="match status" value="1"/>
</dbReference>
<feature type="transmembrane region" description="Helical" evidence="2">
    <location>
        <begin position="12"/>
        <end position="29"/>
    </location>
</feature>